<protein>
    <submittedName>
        <fullName evidence="4">TetR/AcrR family transcriptional regulator</fullName>
    </submittedName>
</protein>
<dbReference type="PROSITE" id="PS50977">
    <property type="entry name" value="HTH_TETR_2"/>
    <property type="match status" value="1"/>
</dbReference>
<dbReference type="Pfam" id="PF00440">
    <property type="entry name" value="TetR_N"/>
    <property type="match status" value="1"/>
</dbReference>
<sequence length="171" mass="18311">MDVRDGDRKTRLADAAIEVIGTGGVRALTHRAVDTRAGLPQGTCSYHFPSRAALLTAALTRIAVLDLADSSARDLADVLRAWVLGDAARTRARFMLMLDPQVRAELGPSAARLADGFVEQGTALFGSPERARLAIALIDGLLLDELIRGAVTDEQRVARLAAVQEIVTARR</sequence>
<dbReference type="SUPFAM" id="SSF46689">
    <property type="entry name" value="Homeodomain-like"/>
    <property type="match status" value="1"/>
</dbReference>
<organism evidence="4 5">
    <name type="scientific">Dactylosporangium cerinum</name>
    <dbReference type="NCBI Taxonomy" id="1434730"/>
    <lineage>
        <taxon>Bacteria</taxon>
        <taxon>Bacillati</taxon>
        <taxon>Actinomycetota</taxon>
        <taxon>Actinomycetes</taxon>
        <taxon>Micromonosporales</taxon>
        <taxon>Micromonosporaceae</taxon>
        <taxon>Dactylosporangium</taxon>
    </lineage>
</organism>
<evidence type="ECO:0000256" key="2">
    <source>
        <dbReference type="PROSITE-ProRule" id="PRU00335"/>
    </source>
</evidence>
<reference evidence="5" key="1">
    <citation type="journal article" date="2019" name="Int. J. Syst. Evol. Microbiol.">
        <title>The Global Catalogue of Microorganisms (GCM) 10K type strain sequencing project: providing services to taxonomists for standard genome sequencing and annotation.</title>
        <authorList>
            <consortium name="The Broad Institute Genomics Platform"/>
            <consortium name="The Broad Institute Genome Sequencing Center for Infectious Disease"/>
            <person name="Wu L."/>
            <person name="Ma J."/>
        </authorList>
    </citation>
    <scope>NUCLEOTIDE SEQUENCE [LARGE SCALE GENOMIC DNA]</scope>
    <source>
        <strain evidence="5">CGMCC 4.7152</strain>
    </source>
</reference>
<keyword evidence="1 2" id="KW-0238">DNA-binding</keyword>
<dbReference type="EMBL" id="JBHSIU010000020">
    <property type="protein sequence ID" value="MFC5000335.1"/>
    <property type="molecule type" value="Genomic_DNA"/>
</dbReference>
<dbReference type="InterPro" id="IPR041583">
    <property type="entry name" value="TetR_C_31"/>
</dbReference>
<dbReference type="Gene3D" id="1.10.357.10">
    <property type="entry name" value="Tetracycline Repressor, domain 2"/>
    <property type="match status" value="1"/>
</dbReference>
<dbReference type="InterPro" id="IPR001647">
    <property type="entry name" value="HTH_TetR"/>
</dbReference>
<dbReference type="Pfam" id="PF17940">
    <property type="entry name" value="TetR_C_31"/>
    <property type="match status" value="1"/>
</dbReference>
<dbReference type="InterPro" id="IPR009057">
    <property type="entry name" value="Homeodomain-like_sf"/>
</dbReference>
<dbReference type="RefSeq" id="WP_380116895.1">
    <property type="nucleotide sequence ID" value="NZ_JBHSIU010000020.1"/>
</dbReference>
<evidence type="ECO:0000256" key="1">
    <source>
        <dbReference type="ARBA" id="ARBA00023125"/>
    </source>
</evidence>
<evidence type="ECO:0000313" key="4">
    <source>
        <dbReference type="EMBL" id="MFC5000335.1"/>
    </source>
</evidence>
<evidence type="ECO:0000259" key="3">
    <source>
        <dbReference type="PROSITE" id="PS50977"/>
    </source>
</evidence>
<dbReference type="Proteomes" id="UP001595912">
    <property type="component" value="Unassembled WGS sequence"/>
</dbReference>
<feature type="DNA-binding region" description="H-T-H motif" evidence="2">
    <location>
        <begin position="29"/>
        <end position="48"/>
    </location>
</feature>
<keyword evidence="5" id="KW-1185">Reference proteome</keyword>
<accession>A0ABV9VXN9</accession>
<feature type="domain" description="HTH tetR-type" evidence="3">
    <location>
        <begin position="6"/>
        <end position="66"/>
    </location>
</feature>
<proteinExistence type="predicted"/>
<evidence type="ECO:0000313" key="5">
    <source>
        <dbReference type="Proteomes" id="UP001595912"/>
    </source>
</evidence>
<name>A0ABV9VXN9_9ACTN</name>
<comment type="caution">
    <text evidence="4">The sequence shown here is derived from an EMBL/GenBank/DDBJ whole genome shotgun (WGS) entry which is preliminary data.</text>
</comment>
<gene>
    <name evidence="4" type="ORF">ACFPIJ_21155</name>
</gene>